<organism evidence="2">
    <name type="scientific">uncultured Caudovirales phage</name>
    <dbReference type="NCBI Taxonomy" id="2100421"/>
    <lineage>
        <taxon>Viruses</taxon>
        <taxon>Duplodnaviria</taxon>
        <taxon>Heunggongvirae</taxon>
        <taxon>Uroviricota</taxon>
        <taxon>Caudoviricetes</taxon>
        <taxon>Peduoviridae</taxon>
        <taxon>Maltschvirus</taxon>
        <taxon>Maltschvirus maltsch</taxon>
    </lineage>
</organism>
<accession>A0A6J5M864</accession>
<feature type="region of interest" description="Disordered" evidence="1">
    <location>
        <begin position="1"/>
        <end position="21"/>
    </location>
</feature>
<proteinExistence type="predicted"/>
<name>A0A6J5M864_9CAUD</name>
<gene>
    <name evidence="2" type="ORF">UFOVP448_46</name>
</gene>
<evidence type="ECO:0000256" key="1">
    <source>
        <dbReference type="SAM" id="MobiDB-lite"/>
    </source>
</evidence>
<sequence length="78" mass="9215">MSHWPYEEDREDGDTHDQGREAAVRARKWLRQQADESRSPFIRSLMGDLREIEQLAEPFYLGLDHDEDFSDCDDEGPF</sequence>
<reference evidence="2" key="1">
    <citation type="submission" date="2020-04" db="EMBL/GenBank/DDBJ databases">
        <authorList>
            <person name="Chiriac C."/>
            <person name="Salcher M."/>
            <person name="Ghai R."/>
            <person name="Kavagutti S V."/>
        </authorList>
    </citation>
    <scope>NUCLEOTIDE SEQUENCE</scope>
</reference>
<dbReference type="EMBL" id="LR796422">
    <property type="protein sequence ID" value="CAB4142878.1"/>
    <property type="molecule type" value="Genomic_DNA"/>
</dbReference>
<protein>
    <submittedName>
        <fullName evidence="2">Uncharacterized protein</fullName>
    </submittedName>
</protein>
<evidence type="ECO:0000313" key="2">
    <source>
        <dbReference type="EMBL" id="CAB4142878.1"/>
    </source>
</evidence>